<dbReference type="GO" id="GO:0006259">
    <property type="term" value="P:DNA metabolic process"/>
    <property type="evidence" value="ECO:0007669"/>
    <property type="project" value="UniProtKB-ARBA"/>
</dbReference>
<dbReference type="OrthoDB" id="9803913at2"/>
<feature type="domain" description="Exonuclease" evidence="2">
    <location>
        <begin position="30"/>
        <end position="195"/>
    </location>
</feature>
<proteinExistence type="predicted"/>
<evidence type="ECO:0000313" key="3">
    <source>
        <dbReference type="EMBL" id="PVH30560.1"/>
    </source>
</evidence>
<dbReference type="Pfam" id="PF00929">
    <property type="entry name" value="RNase_T"/>
    <property type="match status" value="1"/>
</dbReference>
<dbReference type="PANTHER" id="PTHR30231:SF42">
    <property type="entry name" value="EXONUCLEASE"/>
    <property type="match status" value="1"/>
</dbReference>
<sequence>MANLHRFFHSDSDAQGLEALVGDLRQRELRFVALDVETANGSAASICQIGLACTASDGAMTMLDVLVDPGGVFHDFNSDLHGIDARKVRHAPDFARVLQPLRPLLEAFPLVQHSGFDRRAMNAACDAGRIPPLASTWHDSVRIARRAWPQLKGNGGHGLASLKEFLNLEFRHHDAAEDARAAALVVLAAEKATGHSFDLLAGPTPRTRSAKPSAPRRTAAREGNPQGALYGFSLCLTGKLRVSRMAAAEMAAEVGLKVVSRVEPGLSLLVVGGTNADQELPLGQTAPARKSSKLRQVEAMIEAGHRTRVLDEEAFFALLDAAKPR</sequence>
<dbReference type="InterPro" id="IPR036397">
    <property type="entry name" value="RNaseH_sf"/>
</dbReference>
<comment type="caution">
    <text evidence="3">The sequence shown here is derived from an EMBL/GenBank/DDBJ whole genome shotgun (WGS) entry which is preliminary data.</text>
</comment>
<dbReference type="SMART" id="SM00479">
    <property type="entry name" value="EXOIII"/>
    <property type="match status" value="1"/>
</dbReference>
<protein>
    <submittedName>
        <fullName evidence="3">Exonuclease</fullName>
    </submittedName>
</protein>
<dbReference type="PANTHER" id="PTHR30231">
    <property type="entry name" value="DNA POLYMERASE III SUBUNIT EPSILON"/>
    <property type="match status" value="1"/>
</dbReference>
<evidence type="ECO:0000256" key="1">
    <source>
        <dbReference type="SAM" id="MobiDB-lite"/>
    </source>
</evidence>
<evidence type="ECO:0000259" key="2">
    <source>
        <dbReference type="SMART" id="SM00479"/>
    </source>
</evidence>
<keyword evidence="3" id="KW-0540">Nuclease</keyword>
<dbReference type="Gene3D" id="3.40.50.10190">
    <property type="entry name" value="BRCT domain"/>
    <property type="match status" value="1"/>
</dbReference>
<gene>
    <name evidence="3" type="ORF">DDE20_03260</name>
</gene>
<dbReference type="AlphaFoldDB" id="A0A2T8HYP3"/>
<keyword evidence="4" id="KW-1185">Reference proteome</keyword>
<dbReference type="GO" id="GO:0008408">
    <property type="term" value="F:3'-5' exonuclease activity"/>
    <property type="evidence" value="ECO:0007669"/>
    <property type="project" value="TreeGrafter"/>
</dbReference>
<dbReference type="Gene3D" id="3.30.420.10">
    <property type="entry name" value="Ribonuclease H-like superfamily/Ribonuclease H"/>
    <property type="match status" value="1"/>
</dbReference>
<dbReference type="InterPro" id="IPR013520">
    <property type="entry name" value="Ribonucl_H"/>
</dbReference>
<keyword evidence="3" id="KW-0269">Exonuclease</keyword>
<name>A0A2T8HYP3_9RHOB</name>
<dbReference type="RefSeq" id="WP_116556979.1">
    <property type="nucleotide sequence ID" value="NZ_QDKM01000001.1"/>
</dbReference>
<dbReference type="SUPFAM" id="SSF53098">
    <property type="entry name" value="Ribonuclease H-like"/>
    <property type="match status" value="1"/>
</dbReference>
<dbReference type="InterPro" id="IPR036420">
    <property type="entry name" value="BRCT_dom_sf"/>
</dbReference>
<accession>A0A2T8HYP3</accession>
<feature type="region of interest" description="Disordered" evidence="1">
    <location>
        <begin position="197"/>
        <end position="224"/>
    </location>
</feature>
<dbReference type="Proteomes" id="UP000245911">
    <property type="component" value="Unassembled WGS sequence"/>
</dbReference>
<dbReference type="GO" id="GO:0005829">
    <property type="term" value="C:cytosol"/>
    <property type="evidence" value="ECO:0007669"/>
    <property type="project" value="TreeGrafter"/>
</dbReference>
<keyword evidence="3" id="KW-0378">Hydrolase</keyword>
<evidence type="ECO:0000313" key="4">
    <source>
        <dbReference type="Proteomes" id="UP000245911"/>
    </source>
</evidence>
<dbReference type="InterPro" id="IPR012337">
    <property type="entry name" value="RNaseH-like_sf"/>
</dbReference>
<reference evidence="3 4" key="1">
    <citation type="submission" date="2018-04" db="EMBL/GenBank/DDBJ databases">
        <title>Pararhodobacter oceanense sp. nov., isolated from marine intertidal sediment.</title>
        <authorList>
            <person name="Wang X.-L."/>
            <person name="Du Z.-J."/>
        </authorList>
    </citation>
    <scope>NUCLEOTIDE SEQUENCE [LARGE SCALE GENOMIC DNA]</scope>
    <source>
        <strain evidence="3 4">AM505</strain>
    </source>
</reference>
<organism evidence="3 4">
    <name type="scientific">Pararhodobacter oceanensis</name>
    <dbReference type="NCBI Taxonomy" id="2172121"/>
    <lineage>
        <taxon>Bacteria</taxon>
        <taxon>Pseudomonadati</taxon>
        <taxon>Pseudomonadota</taxon>
        <taxon>Alphaproteobacteria</taxon>
        <taxon>Rhodobacterales</taxon>
        <taxon>Paracoccaceae</taxon>
        <taxon>Pararhodobacter</taxon>
    </lineage>
</organism>
<dbReference type="GO" id="GO:0003676">
    <property type="term" value="F:nucleic acid binding"/>
    <property type="evidence" value="ECO:0007669"/>
    <property type="project" value="InterPro"/>
</dbReference>
<dbReference type="EMBL" id="QDKM01000001">
    <property type="protein sequence ID" value="PVH30560.1"/>
    <property type="molecule type" value="Genomic_DNA"/>
</dbReference>